<dbReference type="PANTHER" id="PTHR43698:SF1">
    <property type="entry name" value="BLL4564 PROTEIN"/>
    <property type="match status" value="1"/>
</dbReference>
<dbReference type="InterPro" id="IPR011051">
    <property type="entry name" value="RmlC_Cupin_sf"/>
</dbReference>
<evidence type="ECO:0000259" key="1">
    <source>
        <dbReference type="Pfam" id="PF07883"/>
    </source>
</evidence>
<evidence type="ECO:0000313" key="2">
    <source>
        <dbReference type="EMBL" id="WAH65857.1"/>
    </source>
</evidence>
<dbReference type="InterPro" id="IPR013096">
    <property type="entry name" value="Cupin_2"/>
</dbReference>
<dbReference type="RefSeq" id="WP_268214601.1">
    <property type="nucleotide sequence ID" value="NZ_CP107241.1"/>
</dbReference>
<reference evidence="2" key="1">
    <citation type="submission" date="2022-10" db="EMBL/GenBank/DDBJ databases">
        <title>Complete genome sequence resource for Xanthomonas hortorum isolated from Greek Oregano.</title>
        <authorList>
            <person name="Gonzalez-Tobon J."/>
            <person name="Helmann T.C."/>
            <person name="Daughtrey M."/>
            <person name="Stodghill P.V."/>
            <person name="Filiatrault M.J."/>
        </authorList>
    </citation>
    <scope>NUCLEOTIDE SEQUENCE</scope>
    <source>
        <strain evidence="2">Oregano 108</strain>
    </source>
</reference>
<dbReference type="Gene3D" id="2.60.120.10">
    <property type="entry name" value="Jelly Rolls"/>
    <property type="match status" value="1"/>
</dbReference>
<dbReference type="SUPFAM" id="SSF51182">
    <property type="entry name" value="RmlC-like cupins"/>
    <property type="match status" value="1"/>
</dbReference>
<dbReference type="Proteomes" id="UP001164737">
    <property type="component" value="Chromosome"/>
</dbReference>
<dbReference type="CDD" id="cd02233">
    <property type="entry name" value="cupin_HNL-like"/>
    <property type="match status" value="1"/>
</dbReference>
<accession>A0AA47EV11</accession>
<feature type="domain" description="Cupin type-2" evidence="1">
    <location>
        <begin position="66"/>
        <end position="126"/>
    </location>
</feature>
<dbReference type="Pfam" id="PF07883">
    <property type="entry name" value="Cupin_2"/>
    <property type="match status" value="1"/>
</dbReference>
<sequence length="157" mass="16409">MNLFATAMSLSMMAAAVPGGEEQQPIRVSKAGGVASAVGPAEYFTGKVRIDAPFQTDAPARVGGATVTFEPGARTAWHTHPLGQTLIVTAGAGRVQEWGKPAQEIRPGDIVWIPPGVKHWHGANATVAMSHIAIAEAQDGSPVTWLEQVSDAQYAAQ</sequence>
<dbReference type="PANTHER" id="PTHR43698">
    <property type="entry name" value="RIBD C-TERMINAL DOMAIN CONTAINING PROTEIN"/>
    <property type="match status" value="1"/>
</dbReference>
<protein>
    <submittedName>
        <fullName evidence="2">Cupin domain-containing protein</fullName>
    </submittedName>
</protein>
<gene>
    <name evidence="2" type="ORF">OEG85_07895</name>
</gene>
<dbReference type="AlphaFoldDB" id="A0AA47EV11"/>
<dbReference type="InterPro" id="IPR014710">
    <property type="entry name" value="RmlC-like_jellyroll"/>
</dbReference>
<proteinExistence type="predicted"/>
<organism evidence="2 3">
    <name type="scientific">Xanthomonas hortorum</name>
    <dbReference type="NCBI Taxonomy" id="56454"/>
    <lineage>
        <taxon>Bacteria</taxon>
        <taxon>Pseudomonadati</taxon>
        <taxon>Pseudomonadota</taxon>
        <taxon>Gammaproteobacteria</taxon>
        <taxon>Lysobacterales</taxon>
        <taxon>Lysobacteraceae</taxon>
        <taxon>Xanthomonas</taxon>
    </lineage>
</organism>
<dbReference type="EMBL" id="CP107241">
    <property type="protein sequence ID" value="WAH65857.1"/>
    <property type="molecule type" value="Genomic_DNA"/>
</dbReference>
<name>A0AA47EV11_9XANT</name>
<evidence type="ECO:0000313" key="3">
    <source>
        <dbReference type="Proteomes" id="UP001164737"/>
    </source>
</evidence>
<dbReference type="InterPro" id="IPR047263">
    <property type="entry name" value="HNL-like_cupin"/>
</dbReference>